<dbReference type="InterPro" id="IPR042097">
    <property type="entry name" value="Aminopeptidase_N-like_N_sf"/>
</dbReference>
<dbReference type="Gene3D" id="2.60.40.1730">
    <property type="entry name" value="tricorn interacting facor f3 domain"/>
    <property type="match status" value="1"/>
</dbReference>
<dbReference type="Proteomes" id="UP000308230">
    <property type="component" value="Unassembled WGS sequence"/>
</dbReference>
<dbReference type="PANTHER" id="PTHR11533:SF174">
    <property type="entry name" value="PUROMYCIN-SENSITIVE AMINOPEPTIDASE-RELATED"/>
    <property type="match status" value="1"/>
</dbReference>
<proteinExistence type="predicted"/>
<comment type="caution">
    <text evidence="2">The sequence shown here is derived from an EMBL/GenBank/DDBJ whole genome shotgun (WGS) entry which is preliminary data.</text>
</comment>
<dbReference type="GO" id="GO:0005737">
    <property type="term" value="C:cytoplasm"/>
    <property type="evidence" value="ECO:0007669"/>
    <property type="project" value="TreeGrafter"/>
</dbReference>
<evidence type="ECO:0000313" key="3">
    <source>
        <dbReference type="Proteomes" id="UP000308230"/>
    </source>
</evidence>
<dbReference type="Pfam" id="PF01433">
    <property type="entry name" value="Peptidase_M1"/>
    <property type="match status" value="1"/>
</dbReference>
<dbReference type="GO" id="GO:0043171">
    <property type="term" value="P:peptide catabolic process"/>
    <property type="evidence" value="ECO:0007669"/>
    <property type="project" value="TreeGrafter"/>
</dbReference>
<dbReference type="GO" id="GO:0008270">
    <property type="term" value="F:zinc ion binding"/>
    <property type="evidence" value="ECO:0007669"/>
    <property type="project" value="InterPro"/>
</dbReference>
<evidence type="ECO:0000313" key="2">
    <source>
        <dbReference type="EMBL" id="TLS37251.1"/>
    </source>
</evidence>
<dbReference type="GO" id="GO:0042277">
    <property type="term" value="F:peptide binding"/>
    <property type="evidence" value="ECO:0007669"/>
    <property type="project" value="TreeGrafter"/>
</dbReference>
<dbReference type="InterPro" id="IPR027268">
    <property type="entry name" value="Peptidase_M4/M1_CTD_sf"/>
</dbReference>
<accession>A0A5R9F2D8</accession>
<organism evidence="2 3">
    <name type="scientific">Exobacillus caeni</name>
    <dbReference type="NCBI Taxonomy" id="2574798"/>
    <lineage>
        <taxon>Bacteria</taxon>
        <taxon>Bacillati</taxon>
        <taxon>Bacillota</taxon>
        <taxon>Bacilli</taxon>
        <taxon>Bacillales</taxon>
        <taxon>Guptibacillaceae</taxon>
        <taxon>Exobacillus</taxon>
    </lineage>
</organism>
<sequence length="530" mass="59778">MYFKMNYLAQGKLCPPKELLLMRLKGGIFLKLKHILKRAFQSITVASLTVSLALPVSASSMDPGEFAKQNGAYTPAGNPSVTIDHSAIAARKKLKDKDVLGPVDPAYTMDVSYDSENHHVSGTMNVTFKNNIMDNLENLYFNLWGNAETFAENGGGMDVANIKVNGKKAEYEMNGTSLHISGLSLKENKPVNVEMDFEVNLPEQQDRFGWYKDTVSMGNWFPILSVYDDEGWNVDPYYPYGEAFYSVSGSYDVTVTTEKEQVIAATGTEIGQPTVHGDLATHRYKAFNVRDFAMEMNPNYHVISTKVNNVDVNVYYSDEHAKYADALLESGAESIQLFSEKFGKYPWPELDVVTMEGWFGGMEYPQLVMISFSGERSLEWTKSVNAHEIGHQWFYGIIGDNEYDEPWLDESFASFAASLYDGELDSLEVPPVPDEYYHLSSPVSDFTARASEGGINYYYWMIYGYGSSTLNDLRQELGDSVFYEAMRSYFKEQKFGVSSTEEFISAMERSSGMDLSEFFNSHRVFVSDQQ</sequence>
<gene>
    <name evidence="2" type="ORF">FCL54_12055</name>
</gene>
<name>A0A5R9F2D8_9BACL</name>
<dbReference type="CDD" id="cd09604">
    <property type="entry name" value="M1_APN_like"/>
    <property type="match status" value="1"/>
</dbReference>
<feature type="domain" description="Peptidase M1 membrane alanine aminopeptidase" evidence="1">
    <location>
        <begin position="328"/>
        <end position="521"/>
    </location>
</feature>
<dbReference type="GO" id="GO:0016020">
    <property type="term" value="C:membrane"/>
    <property type="evidence" value="ECO:0007669"/>
    <property type="project" value="TreeGrafter"/>
</dbReference>
<dbReference type="Gene3D" id="1.10.390.10">
    <property type="entry name" value="Neutral Protease Domain 2"/>
    <property type="match status" value="1"/>
</dbReference>
<evidence type="ECO:0000259" key="1">
    <source>
        <dbReference type="Pfam" id="PF01433"/>
    </source>
</evidence>
<dbReference type="GO" id="GO:0005615">
    <property type="term" value="C:extracellular space"/>
    <property type="evidence" value="ECO:0007669"/>
    <property type="project" value="TreeGrafter"/>
</dbReference>
<dbReference type="GO" id="GO:0070006">
    <property type="term" value="F:metalloaminopeptidase activity"/>
    <property type="evidence" value="ECO:0007669"/>
    <property type="project" value="TreeGrafter"/>
</dbReference>
<dbReference type="InterPro" id="IPR050344">
    <property type="entry name" value="Peptidase_M1_aminopeptidases"/>
</dbReference>
<reference evidence="2 3" key="1">
    <citation type="submission" date="2019-04" db="EMBL/GenBank/DDBJ databases">
        <title>Bacillus caeni sp. nov., a bacterium isolated from mangrove sediment.</title>
        <authorList>
            <person name="Huang H."/>
            <person name="Mo K."/>
            <person name="Hu Y."/>
        </authorList>
    </citation>
    <scope>NUCLEOTIDE SEQUENCE [LARGE SCALE GENOMIC DNA]</scope>
    <source>
        <strain evidence="2 3">HB172195</strain>
    </source>
</reference>
<dbReference type="EMBL" id="SWLG01000007">
    <property type="protein sequence ID" value="TLS37251.1"/>
    <property type="molecule type" value="Genomic_DNA"/>
</dbReference>
<dbReference type="AlphaFoldDB" id="A0A5R9F2D8"/>
<protein>
    <submittedName>
        <fullName evidence="2">M1 family metallopeptidase</fullName>
    </submittedName>
</protein>
<dbReference type="InterPro" id="IPR014782">
    <property type="entry name" value="Peptidase_M1_dom"/>
</dbReference>
<dbReference type="SUPFAM" id="SSF55486">
    <property type="entry name" value="Metalloproteases ('zincins'), catalytic domain"/>
    <property type="match status" value="1"/>
</dbReference>
<dbReference type="PANTHER" id="PTHR11533">
    <property type="entry name" value="PROTEASE M1 ZINC METALLOPROTEASE"/>
    <property type="match status" value="1"/>
</dbReference>
<keyword evidence="3" id="KW-1185">Reference proteome</keyword>